<accession>A0A1I1IS23</accession>
<name>A0A1I1IS23_NATHA</name>
<feature type="transmembrane region" description="Helical" evidence="1">
    <location>
        <begin position="36"/>
        <end position="55"/>
    </location>
</feature>
<dbReference type="Pfam" id="PF26047">
    <property type="entry name" value="DUF8015"/>
    <property type="match status" value="1"/>
</dbReference>
<reference evidence="3" key="1">
    <citation type="submission" date="2016-10" db="EMBL/GenBank/DDBJ databases">
        <authorList>
            <person name="Varghese N."/>
            <person name="Submissions S."/>
        </authorList>
    </citation>
    <scope>NUCLEOTIDE SEQUENCE [LARGE SCALE GENOMIC DNA]</scope>
    <source>
        <strain evidence="3">DSM 13078</strain>
    </source>
</reference>
<evidence type="ECO:0000313" key="2">
    <source>
        <dbReference type="EMBL" id="SFC36030.1"/>
    </source>
</evidence>
<keyword evidence="1" id="KW-0472">Membrane</keyword>
<evidence type="ECO:0000313" key="3">
    <source>
        <dbReference type="Proteomes" id="UP000199161"/>
    </source>
</evidence>
<dbReference type="EMBL" id="FOKW01000007">
    <property type="protein sequence ID" value="SFC36030.1"/>
    <property type="molecule type" value="Genomic_DNA"/>
</dbReference>
<keyword evidence="1" id="KW-0812">Transmembrane</keyword>
<dbReference type="AlphaFoldDB" id="A0A1I1IS23"/>
<proteinExistence type="predicted"/>
<protein>
    <submittedName>
        <fullName evidence="2">Uncharacterized protein</fullName>
    </submittedName>
</protein>
<dbReference type="OrthoDB" id="299397at2157"/>
<dbReference type="RefSeq" id="WP_089788778.1">
    <property type="nucleotide sequence ID" value="NZ_FOKW01000007.1"/>
</dbReference>
<gene>
    <name evidence="2" type="ORF">SAMN05444422_107192</name>
</gene>
<sequence>MTGYYDIVLGLIPVALLGITAALLVVGMSFTTAVPIGAFVAMGIIGHAMFVNTPADASDEAQSARPPLNAD</sequence>
<keyword evidence="1" id="KW-1133">Transmembrane helix</keyword>
<keyword evidence="3" id="KW-1185">Reference proteome</keyword>
<organism evidence="2 3">
    <name type="scientific">Natronobacterium haloterrestre</name>
    <name type="common">Halobiforma haloterrestris</name>
    <dbReference type="NCBI Taxonomy" id="148448"/>
    <lineage>
        <taxon>Archaea</taxon>
        <taxon>Methanobacteriati</taxon>
        <taxon>Methanobacteriota</taxon>
        <taxon>Stenosarchaea group</taxon>
        <taxon>Halobacteria</taxon>
        <taxon>Halobacteriales</taxon>
        <taxon>Natrialbaceae</taxon>
        <taxon>Natronobacterium</taxon>
    </lineage>
</organism>
<dbReference type="InterPro" id="IPR058328">
    <property type="entry name" value="DUF8015"/>
</dbReference>
<feature type="transmembrane region" description="Helical" evidence="1">
    <location>
        <begin position="7"/>
        <end position="30"/>
    </location>
</feature>
<dbReference type="Proteomes" id="UP000199161">
    <property type="component" value="Unassembled WGS sequence"/>
</dbReference>
<evidence type="ECO:0000256" key="1">
    <source>
        <dbReference type="SAM" id="Phobius"/>
    </source>
</evidence>